<comment type="caution">
    <text evidence="5">The sequence shown here is derived from an EMBL/GenBank/DDBJ whole genome shotgun (WGS) entry which is preliminary data.</text>
</comment>
<evidence type="ECO:0000256" key="3">
    <source>
        <dbReference type="SAM" id="SignalP"/>
    </source>
</evidence>
<dbReference type="FunFam" id="2.40.10.10:FF:000068">
    <property type="entry name" value="transmembrane protease serine 2"/>
    <property type="match status" value="1"/>
</dbReference>
<dbReference type="PRINTS" id="PR00722">
    <property type="entry name" value="CHYMOTRYPSIN"/>
</dbReference>
<evidence type="ECO:0000313" key="6">
    <source>
        <dbReference type="Proteomes" id="UP000601435"/>
    </source>
</evidence>
<comment type="similarity">
    <text evidence="1">Belongs to the peptidase S1 family.</text>
</comment>
<evidence type="ECO:0000256" key="2">
    <source>
        <dbReference type="ARBA" id="ARBA00023157"/>
    </source>
</evidence>
<dbReference type="SUPFAM" id="SSF50494">
    <property type="entry name" value="Trypsin-like serine proteases"/>
    <property type="match status" value="1"/>
</dbReference>
<evidence type="ECO:0000259" key="4">
    <source>
        <dbReference type="PROSITE" id="PS50240"/>
    </source>
</evidence>
<dbReference type="EMBL" id="CAJNJA010008562">
    <property type="protein sequence ID" value="CAE7237938.1"/>
    <property type="molecule type" value="Genomic_DNA"/>
</dbReference>
<dbReference type="PANTHER" id="PTHR24276:SF98">
    <property type="entry name" value="FI18310P1-RELATED"/>
    <property type="match status" value="1"/>
</dbReference>
<feature type="domain" description="Peptidase S1" evidence="4">
    <location>
        <begin position="45"/>
        <end position="246"/>
    </location>
</feature>
<feature type="signal peptide" evidence="3">
    <location>
        <begin position="1"/>
        <end position="20"/>
    </location>
</feature>
<dbReference type="InterPro" id="IPR018114">
    <property type="entry name" value="TRYPSIN_HIS"/>
</dbReference>
<dbReference type="AlphaFoldDB" id="A0A812L979"/>
<dbReference type="InterPro" id="IPR001254">
    <property type="entry name" value="Trypsin_dom"/>
</dbReference>
<dbReference type="PROSITE" id="PS50240">
    <property type="entry name" value="TRYPSIN_DOM"/>
    <property type="match status" value="1"/>
</dbReference>
<accession>A0A812L979</accession>
<dbReference type="InterPro" id="IPR043504">
    <property type="entry name" value="Peptidase_S1_PA_chymotrypsin"/>
</dbReference>
<dbReference type="Gene3D" id="2.40.10.10">
    <property type="entry name" value="Trypsin-like serine proteases"/>
    <property type="match status" value="2"/>
</dbReference>
<evidence type="ECO:0000313" key="5">
    <source>
        <dbReference type="EMBL" id="CAE7237938.1"/>
    </source>
</evidence>
<dbReference type="GO" id="GO:0006508">
    <property type="term" value="P:proteolysis"/>
    <property type="evidence" value="ECO:0007669"/>
    <property type="project" value="InterPro"/>
</dbReference>
<dbReference type="InterPro" id="IPR001314">
    <property type="entry name" value="Peptidase_S1A"/>
</dbReference>
<dbReference type="GO" id="GO:0004252">
    <property type="term" value="F:serine-type endopeptidase activity"/>
    <property type="evidence" value="ECO:0007669"/>
    <property type="project" value="InterPro"/>
</dbReference>
<dbReference type="PROSITE" id="PS00134">
    <property type="entry name" value="TRYPSIN_HIS"/>
    <property type="match status" value="1"/>
</dbReference>
<sequence>MFSLRSSFLVLPALLACASSEDADRRLIYSYDNSDSQTPWGRFAGGFPYLVSIWYNGNHQCGGTLIRANWVLTAAHCFYSSPTQVSKFQVRYLASTTANDFTLANVDLIVVHPTYHMVTWDDDIALIRLSTAAPSTKPLAQLEQTYTVHGGKQALIAGWGSLDAAGTQYADVLKEGPTQIVARTHCEADNQLLGKDCGMDSGKVEEPRAANAGVIDHSFSLSILLDAFQGLMKALKTHCWAKLEVLSNTLQTKGSRRSQSEELCSGA</sequence>
<keyword evidence="2" id="KW-1015">Disulfide bond</keyword>
<dbReference type="InterPro" id="IPR050430">
    <property type="entry name" value="Peptidase_S1"/>
</dbReference>
<gene>
    <name evidence="5" type="primary">TRYP7</name>
    <name evidence="5" type="ORF">SNEC2469_LOCUS4103</name>
</gene>
<keyword evidence="6" id="KW-1185">Reference proteome</keyword>
<name>A0A812L979_9DINO</name>
<dbReference type="InterPro" id="IPR009003">
    <property type="entry name" value="Peptidase_S1_PA"/>
</dbReference>
<dbReference type="SMART" id="SM00020">
    <property type="entry name" value="Tryp_SPc"/>
    <property type="match status" value="1"/>
</dbReference>
<reference evidence="5" key="1">
    <citation type="submission" date="2021-02" db="EMBL/GenBank/DDBJ databases">
        <authorList>
            <person name="Dougan E. K."/>
            <person name="Rhodes N."/>
            <person name="Thang M."/>
            <person name="Chan C."/>
        </authorList>
    </citation>
    <scope>NUCLEOTIDE SEQUENCE</scope>
</reference>
<evidence type="ECO:0000256" key="1">
    <source>
        <dbReference type="ARBA" id="ARBA00007664"/>
    </source>
</evidence>
<protein>
    <submittedName>
        <fullName evidence="5">TRYP7 protein</fullName>
    </submittedName>
</protein>
<dbReference type="Proteomes" id="UP000601435">
    <property type="component" value="Unassembled WGS sequence"/>
</dbReference>
<dbReference type="PANTHER" id="PTHR24276">
    <property type="entry name" value="POLYSERASE-RELATED"/>
    <property type="match status" value="1"/>
</dbReference>
<dbReference type="OrthoDB" id="546450at2759"/>
<dbReference type="PROSITE" id="PS51257">
    <property type="entry name" value="PROKAR_LIPOPROTEIN"/>
    <property type="match status" value="1"/>
</dbReference>
<feature type="chain" id="PRO_5033065062" evidence="3">
    <location>
        <begin position="21"/>
        <end position="267"/>
    </location>
</feature>
<organism evidence="5 6">
    <name type="scientific">Symbiodinium necroappetens</name>
    <dbReference type="NCBI Taxonomy" id="1628268"/>
    <lineage>
        <taxon>Eukaryota</taxon>
        <taxon>Sar</taxon>
        <taxon>Alveolata</taxon>
        <taxon>Dinophyceae</taxon>
        <taxon>Suessiales</taxon>
        <taxon>Symbiodiniaceae</taxon>
        <taxon>Symbiodinium</taxon>
    </lineage>
</organism>
<proteinExistence type="inferred from homology"/>
<dbReference type="Pfam" id="PF00089">
    <property type="entry name" value="Trypsin"/>
    <property type="match status" value="1"/>
</dbReference>
<keyword evidence="3" id="KW-0732">Signal</keyword>